<reference evidence="1" key="2">
    <citation type="journal article" date="2015" name="Fish Shellfish Immunol.">
        <title>Early steps in the European eel (Anguilla anguilla)-Vibrio vulnificus interaction in the gills: Role of the RtxA13 toxin.</title>
        <authorList>
            <person name="Callol A."/>
            <person name="Pajuelo D."/>
            <person name="Ebbesson L."/>
            <person name="Teles M."/>
            <person name="MacKenzie S."/>
            <person name="Amaro C."/>
        </authorList>
    </citation>
    <scope>NUCLEOTIDE SEQUENCE</scope>
</reference>
<dbReference type="AlphaFoldDB" id="A0A0E9RLX8"/>
<organism evidence="1">
    <name type="scientific">Anguilla anguilla</name>
    <name type="common">European freshwater eel</name>
    <name type="synonym">Muraena anguilla</name>
    <dbReference type="NCBI Taxonomy" id="7936"/>
    <lineage>
        <taxon>Eukaryota</taxon>
        <taxon>Metazoa</taxon>
        <taxon>Chordata</taxon>
        <taxon>Craniata</taxon>
        <taxon>Vertebrata</taxon>
        <taxon>Euteleostomi</taxon>
        <taxon>Actinopterygii</taxon>
        <taxon>Neopterygii</taxon>
        <taxon>Teleostei</taxon>
        <taxon>Anguilliformes</taxon>
        <taxon>Anguillidae</taxon>
        <taxon>Anguilla</taxon>
    </lineage>
</organism>
<proteinExistence type="predicted"/>
<evidence type="ECO:0000313" key="1">
    <source>
        <dbReference type="EMBL" id="JAH30161.1"/>
    </source>
</evidence>
<dbReference type="EMBL" id="GBXM01078416">
    <property type="protein sequence ID" value="JAH30161.1"/>
    <property type="molecule type" value="Transcribed_RNA"/>
</dbReference>
<name>A0A0E9RLX8_ANGAN</name>
<reference evidence="1" key="1">
    <citation type="submission" date="2014-11" db="EMBL/GenBank/DDBJ databases">
        <authorList>
            <person name="Amaro Gonzalez C."/>
        </authorList>
    </citation>
    <scope>NUCLEOTIDE SEQUENCE</scope>
</reference>
<protein>
    <submittedName>
        <fullName evidence="1">Uncharacterized protein</fullName>
    </submittedName>
</protein>
<accession>A0A0E9RLX8</accession>
<sequence>MHLQSTFSAPYSKCILSFRLYLFYYAFALDTLVVVCNNNPCPIVLGDNLSVSICPKMCYVVM</sequence>